<comment type="caution">
    <text evidence="7">The sequence shown here is derived from an EMBL/GenBank/DDBJ whole genome shotgun (WGS) entry which is preliminary data.</text>
</comment>
<evidence type="ECO:0000256" key="3">
    <source>
        <dbReference type="ARBA" id="ARBA00023136"/>
    </source>
</evidence>
<keyword evidence="8" id="KW-1185">Reference proteome</keyword>
<dbReference type="EMBL" id="JBHSAM010000034">
    <property type="protein sequence ID" value="MFC4102688.1"/>
    <property type="molecule type" value="Genomic_DNA"/>
</dbReference>
<feature type="chain" id="PRO_5045691715" evidence="6">
    <location>
        <begin position="21"/>
        <end position="527"/>
    </location>
</feature>
<keyword evidence="4" id="KW-0564">Palmitate</keyword>
<organism evidence="7 8">
    <name type="scientific">Paenibacillus xanthanilyticus</name>
    <dbReference type="NCBI Taxonomy" id="1783531"/>
    <lineage>
        <taxon>Bacteria</taxon>
        <taxon>Bacillati</taxon>
        <taxon>Bacillota</taxon>
        <taxon>Bacilli</taxon>
        <taxon>Bacillales</taxon>
        <taxon>Paenibacillaceae</taxon>
        <taxon>Paenibacillus</taxon>
    </lineage>
</organism>
<dbReference type="Gene3D" id="3.40.190.10">
    <property type="entry name" value="Periplasmic binding protein-like II"/>
    <property type="match status" value="2"/>
</dbReference>
<sequence length="527" mass="58379">MKTKRLNQKTMILALSASLALTGTLVGCSEKKETEPTSNAGTGTNDKQAAPTEISITTINYNTEAPVNDNPIELEMEKRTNTKLNITYLPSNNYGDKFNVMLASGEIPDVLLTTFIYSSNVTSAIKEGAFWDLTPYIKDYPNLLATYPKESFENSKVDGKIYGLPRPRPLVGGAAFPALRQDWLEKLGLSMPKTMDELYTVLKAFAEQDPDGNGKADTYGFTGAVEEGWMGTLDFVESTFHGFNGMVVSSADKPTFLRDAQPAAREALLWLQRAYKEGVLAPDFAIMKGSQVLDMAKAGKVGMYPTAMDAKQLGEVVAAVRKTAPEANIAHVPYLISPATGKEYAMKEGGFFGNYLISKKVSEEKLKAILAFFDYGATPEGMELANYGLKDVHFTIAEDGTKVTNEEFKNIAGPSLSNIWTNVNPYSRILQAAPDYPKEYFERDKQVIEERLKYGVFINNSGVTSETELKVGNELYKKFQDLKVKVIMGKETIEAWDKFVEQMNNDANLQKILSEREASYKELFGTK</sequence>
<dbReference type="SUPFAM" id="SSF53850">
    <property type="entry name" value="Periplasmic binding protein-like II"/>
    <property type="match status" value="1"/>
</dbReference>
<evidence type="ECO:0000256" key="2">
    <source>
        <dbReference type="ARBA" id="ARBA00022729"/>
    </source>
</evidence>
<accession>A0ABV8K9L2</accession>
<dbReference type="CDD" id="cd13580">
    <property type="entry name" value="PBP2_AlgQ_like_1"/>
    <property type="match status" value="1"/>
</dbReference>
<dbReference type="PROSITE" id="PS51257">
    <property type="entry name" value="PROKAR_LIPOPROTEIN"/>
    <property type="match status" value="1"/>
</dbReference>
<feature type="signal peptide" evidence="6">
    <location>
        <begin position="1"/>
        <end position="20"/>
    </location>
</feature>
<keyword evidence="1" id="KW-1003">Cell membrane</keyword>
<evidence type="ECO:0000256" key="1">
    <source>
        <dbReference type="ARBA" id="ARBA00022475"/>
    </source>
</evidence>
<reference evidence="8" key="1">
    <citation type="journal article" date="2019" name="Int. J. Syst. Evol. Microbiol.">
        <title>The Global Catalogue of Microorganisms (GCM) 10K type strain sequencing project: providing services to taxonomists for standard genome sequencing and annotation.</title>
        <authorList>
            <consortium name="The Broad Institute Genomics Platform"/>
            <consortium name="The Broad Institute Genome Sequencing Center for Infectious Disease"/>
            <person name="Wu L."/>
            <person name="Ma J."/>
        </authorList>
    </citation>
    <scope>NUCLEOTIDE SEQUENCE [LARGE SCALE GENOMIC DNA]</scope>
    <source>
        <strain evidence="8">IBRC-M 10987</strain>
    </source>
</reference>
<proteinExistence type="predicted"/>
<dbReference type="InterPro" id="IPR050490">
    <property type="entry name" value="Bact_solute-bd_prot1"/>
</dbReference>
<keyword evidence="2 6" id="KW-0732">Signal</keyword>
<name>A0ABV8K9L2_9BACL</name>
<dbReference type="PANTHER" id="PTHR43649:SF33">
    <property type="entry name" value="POLYGALACTURONAN_RHAMNOGALACTURONAN-BINDING PROTEIN YTCQ"/>
    <property type="match status" value="1"/>
</dbReference>
<evidence type="ECO:0000256" key="5">
    <source>
        <dbReference type="ARBA" id="ARBA00023288"/>
    </source>
</evidence>
<keyword evidence="5" id="KW-0449">Lipoprotein</keyword>
<dbReference type="InterPro" id="IPR006059">
    <property type="entry name" value="SBP"/>
</dbReference>
<evidence type="ECO:0000313" key="8">
    <source>
        <dbReference type="Proteomes" id="UP001595715"/>
    </source>
</evidence>
<dbReference type="Proteomes" id="UP001595715">
    <property type="component" value="Unassembled WGS sequence"/>
</dbReference>
<gene>
    <name evidence="7" type="ORF">ACFOZ8_23995</name>
</gene>
<protein>
    <submittedName>
        <fullName evidence="7">Extracellular solute-binding protein</fullName>
    </submittedName>
</protein>
<dbReference type="Pfam" id="PF01547">
    <property type="entry name" value="SBP_bac_1"/>
    <property type="match status" value="1"/>
</dbReference>
<dbReference type="RefSeq" id="WP_377721306.1">
    <property type="nucleotide sequence ID" value="NZ_JBHSAM010000034.1"/>
</dbReference>
<evidence type="ECO:0000256" key="6">
    <source>
        <dbReference type="SAM" id="SignalP"/>
    </source>
</evidence>
<evidence type="ECO:0000256" key="4">
    <source>
        <dbReference type="ARBA" id="ARBA00023139"/>
    </source>
</evidence>
<keyword evidence="3" id="KW-0472">Membrane</keyword>
<dbReference type="PANTHER" id="PTHR43649">
    <property type="entry name" value="ARABINOSE-BINDING PROTEIN-RELATED"/>
    <property type="match status" value="1"/>
</dbReference>
<evidence type="ECO:0000313" key="7">
    <source>
        <dbReference type="EMBL" id="MFC4102688.1"/>
    </source>
</evidence>